<evidence type="ECO:0000313" key="13">
    <source>
        <dbReference type="Proteomes" id="UP000464658"/>
    </source>
</evidence>
<keyword evidence="7" id="KW-0378">Hydrolase</keyword>
<dbReference type="NCBIfam" id="NF001591">
    <property type="entry name" value="PRK00393.1"/>
    <property type="match status" value="1"/>
</dbReference>
<dbReference type="InterPro" id="IPR032677">
    <property type="entry name" value="GTP_cyclohydro_II"/>
</dbReference>
<dbReference type="InterPro" id="IPR036144">
    <property type="entry name" value="RibA-like_sf"/>
</dbReference>
<gene>
    <name evidence="12" type="ORF">BsIDN1_68360</name>
</gene>
<comment type="catalytic activity">
    <reaction evidence="10">
        <text>GTP + 4 H2O = 2,5-diamino-6-hydroxy-4-(5-phosphoribosylamino)-pyrimidine + formate + 2 phosphate + 3 H(+)</text>
        <dbReference type="Rhea" id="RHEA:23704"/>
        <dbReference type="ChEBI" id="CHEBI:15377"/>
        <dbReference type="ChEBI" id="CHEBI:15378"/>
        <dbReference type="ChEBI" id="CHEBI:15740"/>
        <dbReference type="ChEBI" id="CHEBI:37565"/>
        <dbReference type="ChEBI" id="CHEBI:43474"/>
        <dbReference type="ChEBI" id="CHEBI:58614"/>
        <dbReference type="EC" id="3.5.4.25"/>
    </reaction>
</comment>
<feature type="domain" description="GTP cyclohydrolase II" evidence="11">
    <location>
        <begin position="273"/>
        <end position="419"/>
    </location>
</feature>
<keyword evidence="6" id="KW-0547">Nucleotide-binding</keyword>
<dbReference type="PANTHER" id="PTHR21327:SF18">
    <property type="entry name" value="3,4-DIHYDROXY-2-BUTANONE 4-PHOSPHATE SYNTHASE"/>
    <property type="match status" value="1"/>
</dbReference>
<protein>
    <recommendedName>
        <fullName evidence="3">GTP cyclohydrolase II</fullName>
        <ecNumber evidence="3">3.5.4.25</ecNumber>
    </recommendedName>
</protein>
<evidence type="ECO:0000256" key="7">
    <source>
        <dbReference type="ARBA" id="ARBA00022801"/>
    </source>
</evidence>
<keyword evidence="4" id="KW-0686">Riboflavin biosynthesis</keyword>
<dbReference type="InterPro" id="IPR000926">
    <property type="entry name" value="RibA"/>
</dbReference>
<proteinExistence type="predicted"/>
<dbReference type="EMBL" id="AP021906">
    <property type="protein sequence ID" value="BBP93218.1"/>
    <property type="molecule type" value="Genomic_DNA"/>
</dbReference>
<organism evidence="12 13">
    <name type="scientific">Bacillus safensis</name>
    <dbReference type="NCBI Taxonomy" id="561879"/>
    <lineage>
        <taxon>Bacteria</taxon>
        <taxon>Bacillati</taxon>
        <taxon>Bacillota</taxon>
        <taxon>Bacilli</taxon>
        <taxon>Bacillales</taxon>
        <taxon>Bacillaceae</taxon>
        <taxon>Bacillus</taxon>
    </lineage>
</organism>
<evidence type="ECO:0000256" key="9">
    <source>
        <dbReference type="ARBA" id="ARBA00023134"/>
    </source>
</evidence>
<evidence type="ECO:0000256" key="5">
    <source>
        <dbReference type="ARBA" id="ARBA00022723"/>
    </source>
</evidence>
<evidence type="ECO:0000256" key="6">
    <source>
        <dbReference type="ARBA" id="ARBA00022741"/>
    </source>
</evidence>
<dbReference type="EC" id="3.5.4.25" evidence="3"/>
<evidence type="ECO:0000256" key="1">
    <source>
        <dbReference type="ARBA" id="ARBA00001947"/>
    </source>
</evidence>
<dbReference type="Gene3D" id="3.40.50.10990">
    <property type="entry name" value="GTP cyclohydrolase II"/>
    <property type="match status" value="1"/>
</dbReference>
<evidence type="ECO:0000256" key="10">
    <source>
        <dbReference type="ARBA" id="ARBA00049295"/>
    </source>
</evidence>
<keyword evidence="8" id="KW-0862">Zinc</keyword>
<sequence length="454" mass="51020">MIKKGYPLIGASDHFFSEAIYLSDPDGIGVEIYADRPQHIWVGEHGELKGGGNAPLDGDGLLQEAADTTWEGLPAGTVMTLAFPSQPRRSRFLFYVHTLGFHIRMAPPASLFIAAGVYHHHLAFNAWGRGRKGAIDPRFSGIRSYTLVFPEEADRQSVIERLTKKQALKSTRQEKAANLLIHLAFSFVYRLKKQTKKKVQNMDKHTELKTAILKDKIKRVQQEDGYIYITGPIKLPVNLDGRTVMFNWYSWLKDDGKEPLTDEALIESLSSRQLADHQQSSVLVYGDFEQADEALIRMHSICHTGDIFGSKRCDCGFQLKQSMRMIEDNGAGALFYLANHEGRGIGLFSKAMAYILQENGYDTVEANEALGFEDDTRQYEEAIAVLQTLRTKPVRLITNNPKKTDAISHAGLSLSGRIPLWGDVSEFNEKYLQKKINRSGHMKAEQEVRTIATS</sequence>
<name>A0A5S9MJC8_BACIA</name>
<dbReference type="SUPFAM" id="SSF142695">
    <property type="entry name" value="RibA-like"/>
    <property type="match status" value="1"/>
</dbReference>
<accession>A0A5S9MJC8</accession>
<dbReference type="GO" id="GO:0009231">
    <property type="term" value="P:riboflavin biosynthetic process"/>
    <property type="evidence" value="ECO:0007669"/>
    <property type="project" value="UniProtKB-UniPathway"/>
</dbReference>
<reference evidence="12 13" key="1">
    <citation type="submission" date="2019-12" db="EMBL/GenBank/DDBJ databases">
        <title>Full genome sequence of a Bacillus safensis strain isolated from commercially available natto in Indonesia.</title>
        <authorList>
            <person name="Yoshida M."/>
            <person name="Uomi M."/>
            <person name="Waturangi D."/>
            <person name="Ekaputri J.J."/>
            <person name="Setiamarga D.H.E."/>
        </authorList>
    </citation>
    <scope>NUCLEOTIDE SEQUENCE [LARGE SCALE GENOMIC DNA]</scope>
    <source>
        <strain evidence="12 13">IDN1</strain>
    </source>
</reference>
<dbReference type="Pfam" id="PF00925">
    <property type="entry name" value="GTP_cyclohydro2"/>
    <property type="match status" value="1"/>
</dbReference>
<dbReference type="SUPFAM" id="SSF54593">
    <property type="entry name" value="Glyoxalase/Bleomycin resistance protein/Dihydroxybiphenyl dioxygenase"/>
    <property type="match status" value="2"/>
</dbReference>
<dbReference type="GO" id="GO:0005525">
    <property type="term" value="F:GTP binding"/>
    <property type="evidence" value="ECO:0007669"/>
    <property type="project" value="UniProtKB-KW"/>
</dbReference>
<dbReference type="InterPro" id="IPR029068">
    <property type="entry name" value="Glyas_Bleomycin-R_OHBP_Dase"/>
</dbReference>
<comment type="pathway">
    <text evidence="2">Cofactor biosynthesis; riboflavin biosynthesis; 5-amino-6-(D-ribitylamino)uracil from GTP: step 1/4.</text>
</comment>
<dbReference type="GO" id="GO:0046872">
    <property type="term" value="F:metal ion binding"/>
    <property type="evidence" value="ECO:0007669"/>
    <property type="project" value="UniProtKB-KW"/>
</dbReference>
<comment type="cofactor">
    <cofactor evidence="1">
        <name>Zn(2+)</name>
        <dbReference type="ChEBI" id="CHEBI:29105"/>
    </cofactor>
</comment>
<dbReference type="UniPathway" id="UPA00275"/>
<dbReference type="Gene3D" id="3.10.180.10">
    <property type="entry name" value="2,3-Dihydroxybiphenyl 1,2-Dioxygenase, domain 1"/>
    <property type="match status" value="1"/>
</dbReference>
<evidence type="ECO:0000256" key="3">
    <source>
        <dbReference type="ARBA" id="ARBA00012762"/>
    </source>
</evidence>
<dbReference type="AlphaFoldDB" id="A0A5S9MJC8"/>
<dbReference type="Proteomes" id="UP000464658">
    <property type="component" value="Chromosome"/>
</dbReference>
<dbReference type="CDD" id="cd00641">
    <property type="entry name" value="GTP_cyclohydro2"/>
    <property type="match status" value="1"/>
</dbReference>
<evidence type="ECO:0000256" key="2">
    <source>
        <dbReference type="ARBA" id="ARBA00004853"/>
    </source>
</evidence>
<keyword evidence="9" id="KW-0342">GTP-binding</keyword>
<keyword evidence="5" id="KW-0479">Metal-binding</keyword>
<dbReference type="PANTHER" id="PTHR21327">
    <property type="entry name" value="GTP CYCLOHYDROLASE II-RELATED"/>
    <property type="match status" value="1"/>
</dbReference>
<evidence type="ECO:0000256" key="4">
    <source>
        <dbReference type="ARBA" id="ARBA00022619"/>
    </source>
</evidence>
<dbReference type="GO" id="GO:0003935">
    <property type="term" value="F:GTP cyclohydrolase II activity"/>
    <property type="evidence" value="ECO:0007669"/>
    <property type="project" value="UniProtKB-EC"/>
</dbReference>
<evidence type="ECO:0000256" key="8">
    <source>
        <dbReference type="ARBA" id="ARBA00022833"/>
    </source>
</evidence>
<dbReference type="GO" id="GO:0005829">
    <property type="term" value="C:cytosol"/>
    <property type="evidence" value="ECO:0007669"/>
    <property type="project" value="TreeGrafter"/>
</dbReference>
<evidence type="ECO:0000313" key="12">
    <source>
        <dbReference type="EMBL" id="BBP93218.1"/>
    </source>
</evidence>
<evidence type="ECO:0000259" key="11">
    <source>
        <dbReference type="Pfam" id="PF00925"/>
    </source>
</evidence>